<dbReference type="AlphaFoldDB" id="A0A9J6EWT7"/>
<protein>
    <recommendedName>
        <fullName evidence="1">PiggyBac transposable element-derived protein domain-containing protein</fullName>
    </recommendedName>
</protein>
<keyword evidence="3" id="KW-1185">Reference proteome</keyword>
<dbReference type="PANTHER" id="PTHR47272">
    <property type="entry name" value="DDE_TNP_1_7 DOMAIN-CONTAINING PROTEIN"/>
    <property type="match status" value="1"/>
</dbReference>
<comment type="caution">
    <text evidence="2">The sequence shown here is derived from an EMBL/GenBank/DDBJ whole genome shotgun (WGS) entry which is preliminary data.</text>
</comment>
<reference evidence="2" key="1">
    <citation type="journal article" date="2020" name="Cell">
        <title>Large-Scale Comparative Analyses of Tick Genomes Elucidate Their Genetic Diversity and Vector Capacities.</title>
        <authorList>
            <consortium name="Tick Genome and Microbiome Consortium (TIGMIC)"/>
            <person name="Jia N."/>
            <person name="Wang J."/>
            <person name="Shi W."/>
            <person name="Du L."/>
            <person name="Sun Y."/>
            <person name="Zhan W."/>
            <person name="Jiang J.F."/>
            <person name="Wang Q."/>
            <person name="Zhang B."/>
            <person name="Ji P."/>
            <person name="Bell-Sakyi L."/>
            <person name="Cui X.M."/>
            <person name="Yuan T.T."/>
            <person name="Jiang B.G."/>
            <person name="Yang W.F."/>
            <person name="Lam T.T."/>
            <person name="Chang Q.C."/>
            <person name="Ding S.J."/>
            <person name="Wang X.J."/>
            <person name="Zhu J.G."/>
            <person name="Ruan X.D."/>
            <person name="Zhao L."/>
            <person name="Wei J.T."/>
            <person name="Ye R.Z."/>
            <person name="Que T.C."/>
            <person name="Du C.H."/>
            <person name="Zhou Y.H."/>
            <person name="Cheng J.X."/>
            <person name="Dai P.F."/>
            <person name="Guo W.B."/>
            <person name="Han X.H."/>
            <person name="Huang E.J."/>
            <person name="Li L.F."/>
            <person name="Wei W."/>
            <person name="Gao Y.C."/>
            <person name="Liu J.Z."/>
            <person name="Shao H.Z."/>
            <person name="Wang X."/>
            <person name="Wang C.C."/>
            <person name="Yang T.C."/>
            <person name="Huo Q.B."/>
            <person name="Li W."/>
            <person name="Chen H.Y."/>
            <person name="Chen S.E."/>
            <person name="Zhou L.G."/>
            <person name="Ni X.B."/>
            <person name="Tian J.H."/>
            <person name="Sheng Y."/>
            <person name="Liu T."/>
            <person name="Pan Y.S."/>
            <person name="Xia L.Y."/>
            <person name="Li J."/>
            <person name="Zhao F."/>
            <person name="Cao W.C."/>
        </authorList>
    </citation>
    <scope>NUCLEOTIDE SEQUENCE</scope>
    <source>
        <strain evidence="2">Rmic-2018</strain>
    </source>
</reference>
<evidence type="ECO:0000313" key="2">
    <source>
        <dbReference type="EMBL" id="KAH8038488.1"/>
    </source>
</evidence>
<dbReference type="PANTHER" id="PTHR47272:SF1">
    <property type="entry name" value="PIGGYBAC TRANSPOSABLE ELEMENT-DERIVED PROTEIN 3-LIKE"/>
    <property type="match status" value="1"/>
</dbReference>
<dbReference type="VEuPathDB" id="VectorBase:LOC119184129"/>
<name>A0A9J6EWT7_RHIMP</name>
<sequence length="243" mass="28033">MVPFTGRISAKQFVKRKPNPEGVKVFVRCSFDGLAHDLELYQGKETGVSEEHSHLGLGGSVVMRLFEHLPKAQNIKCYMDNCFTSVKLLLELKEIGILARGTIKGSRLAGCVLKTDEEMKKERRGSYDERVSVNGDVALVRSQDNGVVNMTSTRKRWRGKKMERSFKAHVDMECPEVILDYNKYMGEVDKLDFIMSLYAMRTRTRKWPVRVISHFASFALCNTWLEYIRDDNAEWLLKNTQWI</sequence>
<feature type="domain" description="PiggyBac transposable element-derived protein" evidence="1">
    <location>
        <begin position="1"/>
        <end position="224"/>
    </location>
</feature>
<dbReference type="Proteomes" id="UP000821866">
    <property type="component" value="Chromosome 1"/>
</dbReference>
<dbReference type="EMBL" id="JABSTU010000001">
    <property type="protein sequence ID" value="KAH8038488.1"/>
    <property type="molecule type" value="Genomic_DNA"/>
</dbReference>
<dbReference type="InterPro" id="IPR029526">
    <property type="entry name" value="PGBD"/>
</dbReference>
<dbReference type="Pfam" id="PF13843">
    <property type="entry name" value="DDE_Tnp_1_7"/>
    <property type="match status" value="1"/>
</dbReference>
<organism evidence="2 3">
    <name type="scientific">Rhipicephalus microplus</name>
    <name type="common">Cattle tick</name>
    <name type="synonym">Boophilus microplus</name>
    <dbReference type="NCBI Taxonomy" id="6941"/>
    <lineage>
        <taxon>Eukaryota</taxon>
        <taxon>Metazoa</taxon>
        <taxon>Ecdysozoa</taxon>
        <taxon>Arthropoda</taxon>
        <taxon>Chelicerata</taxon>
        <taxon>Arachnida</taxon>
        <taxon>Acari</taxon>
        <taxon>Parasitiformes</taxon>
        <taxon>Ixodida</taxon>
        <taxon>Ixodoidea</taxon>
        <taxon>Ixodidae</taxon>
        <taxon>Rhipicephalinae</taxon>
        <taxon>Rhipicephalus</taxon>
        <taxon>Boophilus</taxon>
    </lineage>
</organism>
<reference evidence="2" key="2">
    <citation type="submission" date="2021-09" db="EMBL/GenBank/DDBJ databases">
        <authorList>
            <person name="Jia N."/>
            <person name="Wang J."/>
            <person name="Shi W."/>
            <person name="Du L."/>
            <person name="Sun Y."/>
            <person name="Zhan W."/>
            <person name="Jiang J."/>
            <person name="Wang Q."/>
            <person name="Zhang B."/>
            <person name="Ji P."/>
            <person name="Sakyi L.B."/>
            <person name="Cui X."/>
            <person name="Yuan T."/>
            <person name="Jiang B."/>
            <person name="Yang W."/>
            <person name="Lam T.T.-Y."/>
            <person name="Chang Q."/>
            <person name="Ding S."/>
            <person name="Wang X."/>
            <person name="Zhu J."/>
            <person name="Ruan X."/>
            <person name="Zhao L."/>
            <person name="Wei J."/>
            <person name="Que T."/>
            <person name="Du C."/>
            <person name="Cheng J."/>
            <person name="Dai P."/>
            <person name="Han X."/>
            <person name="Huang E."/>
            <person name="Gao Y."/>
            <person name="Liu J."/>
            <person name="Shao H."/>
            <person name="Ye R."/>
            <person name="Li L."/>
            <person name="Wei W."/>
            <person name="Wang X."/>
            <person name="Wang C."/>
            <person name="Huo Q."/>
            <person name="Li W."/>
            <person name="Guo W."/>
            <person name="Chen H."/>
            <person name="Chen S."/>
            <person name="Zhou L."/>
            <person name="Zhou L."/>
            <person name="Ni X."/>
            <person name="Tian J."/>
            <person name="Zhou Y."/>
            <person name="Sheng Y."/>
            <person name="Liu T."/>
            <person name="Pan Y."/>
            <person name="Xia L."/>
            <person name="Li J."/>
            <person name="Zhao F."/>
            <person name="Cao W."/>
        </authorList>
    </citation>
    <scope>NUCLEOTIDE SEQUENCE</scope>
    <source>
        <strain evidence="2">Rmic-2018</strain>
        <tissue evidence="2">Larvae</tissue>
    </source>
</reference>
<evidence type="ECO:0000259" key="1">
    <source>
        <dbReference type="Pfam" id="PF13843"/>
    </source>
</evidence>
<evidence type="ECO:0000313" key="3">
    <source>
        <dbReference type="Proteomes" id="UP000821866"/>
    </source>
</evidence>
<gene>
    <name evidence="2" type="ORF">HPB51_001661</name>
</gene>
<proteinExistence type="predicted"/>
<accession>A0A9J6EWT7</accession>